<dbReference type="Pfam" id="PF17776">
    <property type="entry name" value="NLRC4_HD2"/>
    <property type="match status" value="1"/>
</dbReference>
<dbReference type="CDD" id="cd08321">
    <property type="entry name" value="Pyrin_ASC-like"/>
    <property type="match status" value="1"/>
</dbReference>
<dbReference type="EMBL" id="KV928697">
    <property type="protein sequence ID" value="PIO32971.1"/>
    <property type="molecule type" value="Genomic_DNA"/>
</dbReference>
<comment type="subcellular location">
    <subcellularLocation>
        <location evidence="4">Cytoplasm</location>
    </subcellularLocation>
    <subcellularLocation>
        <location evidence="3">Endomembrane system</location>
    </subcellularLocation>
    <subcellularLocation>
        <location evidence="2">Endoplasmic reticulum</location>
    </subcellularLocation>
    <subcellularLocation>
        <location evidence="5">Golgi apparatus</location>
    </subcellularLocation>
    <subcellularLocation>
        <location evidence="1">Nucleus</location>
    </subcellularLocation>
    <subcellularLocation>
        <location evidence="6">Secreted</location>
    </subcellularLocation>
</comment>
<evidence type="ECO:0000256" key="15">
    <source>
        <dbReference type="ARBA" id="ARBA00022840"/>
    </source>
</evidence>
<evidence type="ECO:0000259" key="26">
    <source>
        <dbReference type="PROSITE" id="PS50824"/>
    </source>
</evidence>
<evidence type="ECO:0000256" key="22">
    <source>
        <dbReference type="ARBA" id="ARBA00023163"/>
    </source>
</evidence>
<dbReference type="Pfam" id="PF02758">
    <property type="entry name" value="PYRIN"/>
    <property type="match status" value="1"/>
</dbReference>
<dbReference type="InterPro" id="IPR004020">
    <property type="entry name" value="DAPIN"/>
</dbReference>
<dbReference type="PROSITE" id="PS50824">
    <property type="entry name" value="DAPIN"/>
    <property type="match status" value="1"/>
</dbReference>
<evidence type="ECO:0000256" key="18">
    <source>
        <dbReference type="ARBA" id="ARBA00023015"/>
    </source>
</evidence>
<evidence type="ECO:0000256" key="11">
    <source>
        <dbReference type="ARBA" id="ARBA00022737"/>
    </source>
</evidence>
<keyword evidence="18" id="KW-0805">Transcription regulation</keyword>
<keyword evidence="12" id="KW-0547">Nucleotide-binding</keyword>
<dbReference type="Proteomes" id="UP000228934">
    <property type="component" value="Unassembled WGS sequence"/>
</dbReference>
<evidence type="ECO:0000256" key="4">
    <source>
        <dbReference type="ARBA" id="ARBA00004496"/>
    </source>
</evidence>
<evidence type="ECO:0000256" key="2">
    <source>
        <dbReference type="ARBA" id="ARBA00004240"/>
    </source>
</evidence>
<proteinExistence type="predicted"/>
<keyword evidence="23" id="KW-0395">Inflammatory response</keyword>
<evidence type="ECO:0000256" key="3">
    <source>
        <dbReference type="ARBA" id="ARBA00004308"/>
    </source>
</evidence>
<keyword evidence="25" id="KW-0449">Lipoprotein</keyword>
<keyword evidence="21" id="KW-0564">Palmitate</keyword>
<dbReference type="GO" id="GO:0005634">
    <property type="term" value="C:nucleus"/>
    <property type="evidence" value="ECO:0007669"/>
    <property type="project" value="UniProtKB-SubCell"/>
</dbReference>
<keyword evidence="29" id="KW-1185">Reference proteome</keyword>
<dbReference type="SUPFAM" id="SSF52540">
    <property type="entry name" value="P-loop containing nucleoside triphosphate hydrolases"/>
    <property type="match status" value="1"/>
</dbReference>
<evidence type="ECO:0000256" key="5">
    <source>
        <dbReference type="ARBA" id="ARBA00004555"/>
    </source>
</evidence>
<dbReference type="Pfam" id="PF17779">
    <property type="entry name" value="WHD_NOD2"/>
    <property type="match status" value="1"/>
</dbReference>
<sequence>MEEKEDNDNWLLCAWEEVDDAGFVKYKQSEWRTDGQIYQGDPKPEVTPDLEESGEEEIKLHGDVILGHLLMSWQPLPPHPPPHKLLIVLSAGSAPGVLGKVPQTPGDLIIYSLEDLKGCDFKRFRNKLSDFSYGDKLPIPRGKLENADWITTKDLLIDIYGEEGALDVTNKVFTLIGLMGPANYLHERREQNAKLKKTTHGNRLSDFSKEHKESTKETFQRIKVYNSRMGEAVHLQKRFIKLLMIKGPRNKEVKEKEIRSSGRRHLQIMEKRSPATIQTLFDPDEDGFIPKIVVLEGPAGIGKTMTSKKIMLDWASGDLYQDKFDFVFYLSCREINTIPGNISLVGLLSRTCRLSSDDLVSILKDPGSHRGLLFLVDGFDELRWTLEEKSEGCLDISMETHKEIILQKLFRRQVLPQSSLIITTRSLAMEKLNTFIDDSRNVEIQGFTRDDREEYVHKFFGNKEDADKVLSIIKANEVVYTMCAAPITCWIVCTVMNQEIKKDLGLIWCHTTTSIYLFYLEVLLTHHSKKEQSVHRKQTCLKKLCALANQGVLNQQILFGKKDLERYGLTLDEVESVFLNENIFHWDIRNQTCYSFIHLSVQEFLAALYYALDDGSGSMEDTFLPEICKGKSLHGFNRDSPHLALAVQFLFGLLNKKLMKTFSESTDINISLRARPAMKEWAMKDINQDFYTQTIFCLYETQDEDFIRNVMSGCSGLKLHSSNTGHLWIDSNYSKQLSYCLKTLKRESFQFLYFGWLTVGPECQKMISPLLHRCQKVGFWGCAISSKEDEDESSSSEDKIKSVNISFLMNPESKIQELEVYRCKMTLSCCDDLCSIITTNQTLTKLEVTLDDDEKMSDSEADRCCEVFRNAGFTLIKWEEGWEVSIDRRK</sequence>
<evidence type="ECO:0000256" key="20">
    <source>
        <dbReference type="ARBA" id="ARBA00023136"/>
    </source>
</evidence>
<dbReference type="PANTHER" id="PTHR45690">
    <property type="entry name" value="NACHT, LRR AND PYD DOMAINS-CONTAINING PROTEIN 12"/>
    <property type="match status" value="1"/>
</dbReference>
<evidence type="ECO:0000256" key="7">
    <source>
        <dbReference type="ARBA" id="ARBA00022490"/>
    </source>
</evidence>
<keyword evidence="19" id="KW-0333">Golgi apparatus</keyword>
<dbReference type="GO" id="GO:0061702">
    <property type="term" value="C:canonical inflammasome complex"/>
    <property type="evidence" value="ECO:0007669"/>
    <property type="project" value="UniProtKB-SubCell"/>
</dbReference>
<organism evidence="28 29">
    <name type="scientific">Aquarana catesbeiana</name>
    <name type="common">American bullfrog</name>
    <name type="synonym">Rana catesbeiana</name>
    <dbReference type="NCBI Taxonomy" id="8400"/>
    <lineage>
        <taxon>Eukaryota</taxon>
        <taxon>Metazoa</taxon>
        <taxon>Chordata</taxon>
        <taxon>Craniata</taxon>
        <taxon>Vertebrata</taxon>
        <taxon>Euteleostomi</taxon>
        <taxon>Amphibia</taxon>
        <taxon>Batrachia</taxon>
        <taxon>Anura</taxon>
        <taxon>Neobatrachia</taxon>
        <taxon>Ranoidea</taxon>
        <taxon>Ranidae</taxon>
        <taxon>Aquarana</taxon>
    </lineage>
</organism>
<dbReference type="InterPro" id="IPR050637">
    <property type="entry name" value="NLRP_innate_immun_reg"/>
</dbReference>
<dbReference type="InterPro" id="IPR041075">
    <property type="entry name" value="NOD1/2_WH"/>
</dbReference>
<keyword evidence="8" id="KW-0964">Secreted</keyword>
<dbReference type="GO" id="GO:0005783">
    <property type="term" value="C:endoplasmic reticulum"/>
    <property type="evidence" value="ECO:0007669"/>
    <property type="project" value="UniProtKB-SubCell"/>
</dbReference>
<evidence type="ECO:0000256" key="8">
    <source>
        <dbReference type="ARBA" id="ARBA00022525"/>
    </source>
</evidence>
<keyword evidence="16" id="KW-0832">Ubl conjugation</keyword>
<dbReference type="SUPFAM" id="SSF52047">
    <property type="entry name" value="RNI-like"/>
    <property type="match status" value="1"/>
</dbReference>
<keyword evidence="14" id="KW-0256">Endoplasmic reticulum</keyword>
<gene>
    <name evidence="28" type="ORF">AB205_0033360</name>
</gene>
<dbReference type="GO" id="GO:0045087">
    <property type="term" value="P:innate immune response"/>
    <property type="evidence" value="ECO:0007669"/>
    <property type="project" value="UniProtKB-KW"/>
</dbReference>
<dbReference type="GO" id="GO:0005524">
    <property type="term" value="F:ATP binding"/>
    <property type="evidence" value="ECO:0007669"/>
    <property type="project" value="UniProtKB-KW"/>
</dbReference>
<dbReference type="Gene3D" id="1.10.533.10">
    <property type="entry name" value="Death Domain, Fas"/>
    <property type="match status" value="1"/>
</dbReference>
<keyword evidence="20" id="KW-0472">Membrane</keyword>
<keyword evidence="15" id="KW-0067">ATP-binding</keyword>
<dbReference type="SUPFAM" id="SSF47986">
    <property type="entry name" value="DEATH domain"/>
    <property type="match status" value="1"/>
</dbReference>
<keyword evidence="24" id="KW-0539">Nucleus</keyword>
<keyword evidence="13" id="KW-0378">Hydrolase</keyword>
<dbReference type="InterPro" id="IPR011029">
    <property type="entry name" value="DEATH-like_dom_sf"/>
</dbReference>
<evidence type="ECO:0000256" key="17">
    <source>
        <dbReference type="ARBA" id="ARBA00022859"/>
    </source>
</evidence>
<evidence type="ECO:0000256" key="6">
    <source>
        <dbReference type="ARBA" id="ARBA00004613"/>
    </source>
</evidence>
<evidence type="ECO:0000256" key="24">
    <source>
        <dbReference type="ARBA" id="ARBA00023242"/>
    </source>
</evidence>
<evidence type="ECO:0000256" key="12">
    <source>
        <dbReference type="ARBA" id="ARBA00022741"/>
    </source>
</evidence>
<protein>
    <recommendedName>
        <fullName evidence="30">NACHT domain-containing protein</fullName>
    </recommendedName>
</protein>
<dbReference type="InterPro" id="IPR029495">
    <property type="entry name" value="NACHT-assoc"/>
</dbReference>
<dbReference type="GO" id="GO:0006954">
    <property type="term" value="P:inflammatory response"/>
    <property type="evidence" value="ECO:0007669"/>
    <property type="project" value="UniProtKB-KW"/>
</dbReference>
<dbReference type="PROSITE" id="PS50837">
    <property type="entry name" value="NACHT"/>
    <property type="match status" value="1"/>
</dbReference>
<accession>A0A2G9S0I5</accession>
<keyword evidence="17" id="KW-0391">Immunity</keyword>
<dbReference type="SMART" id="SM01289">
    <property type="entry name" value="PYRIN"/>
    <property type="match status" value="1"/>
</dbReference>
<keyword evidence="7" id="KW-0963">Cytoplasm</keyword>
<evidence type="ECO:0000256" key="19">
    <source>
        <dbReference type="ARBA" id="ARBA00023034"/>
    </source>
</evidence>
<evidence type="ECO:0000259" key="27">
    <source>
        <dbReference type="PROSITE" id="PS50837"/>
    </source>
</evidence>
<dbReference type="InterPro" id="IPR027417">
    <property type="entry name" value="P-loop_NTPase"/>
</dbReference>
<evidence type="ECO:0000256" key="23">
    <source>
        <dbReference type="ARBA" id="ARBA00023198"/>
    </source>
</evidence>
<reference evidence="29" key="1">
    <citation type="journal article" date="2017" name="Nat. Commun.">
        <title>The North American bullfrog draft genome provides insight into hormonal regulation of long noncoding RNA.</title>
        <authorList>
            <person name="Hammond S.A."/>
            <person name="Warren R.L."/>
            <person name="Vandervalk B.P."/>
            <person name="Kucuk E."/>
            <person name="Khan H."/>
            <person name="Gibb E.A."/>
            <person name="Pandoh P."/>
            <person name="Kirk H."/>
            <person name="Zhao Y."/>
            <person name="Jones M."/>
            <person name="Mungall A.J."/>
            <person name="Coope R."/>
            <person name="Pleasance S."/>
            <person name="Moore R.A."/>
            <person name="Holt R.A."/>
            <person name="Round J.M."/>
            <person name="Ohora S."/>
            <person name="Walle B.V."/>
            <person name="Veldhoen N."/>
            <person name="Helbing C.C."/>
            <person name="Birol I."/>
        </authorList>
    </citation>
    <scope>NUCLEOTIDE SEQUENCE [LARGE SCALE GENOMIC DNA]</scope>
</reference>
<dbReference type="GO" id="GO:0005576">
    <property type="term" value="C:extracellular region"/>
    <property type="evidence" value="ECO:0007669"/>
    <property type="project" value="UniProtKB-SubCell"/>
</dbReference>
<evidence type="ECO:0008006" key="30">
    <source>
        <dbReference type="Google" id="ProtNLM"/>
    </source>
</evidence>
<dbReference type="PANTHER" id="PTHR45690:SF19">
    <property type="entry name" value="NACHT, LRR AND PYD DOMAINS-CONTAINING PROTEIN 3"/>
    <property type="match status" value="1"/>
</dbReference>
<feature type="domain" description="NACHT" evidence="27">
    <location>
        <begin position="291"/>
        <end position="498"/>
    </location>
</feature>
<evidence type="ECO:0000256" key="14">
    <source>
        <dbReference type="ARBA" id="ARBA00022824"/>
    </source>
</evidence>
<evidence type="ECO:0000256" key="13">
    <source>
        <dbReference type="ARBA" id="ARBA00022801"/>
    </source>
</evidence>
<dbReference type="GO" id="GO:0016787">
    <property type="term" value="F:hydrolase activity"/>
    <property type="evidence" value="ECO:0007669"/>
    <property type="project" value="UniProtKB-KW"/>
</dbReference>
<evidence type="ECO:0000313" key="29">
    <source>
        <dbReference type="Proteomes" id="UP000228934"/>
    </source>
</evidence>
<evidence type="ECO:0000313" key="28">
    <source>
        <dbReference type="EMBL" id="PIO32971.1"/>
    </source>
</evidence>
<keyword evidence="9" id="KW-0597">Phosphoprotein</keyword>
<dbReference type="Gene3D" id="3.40.50.300">
    <property type="entry name" value="P-loop containing nucleotide triphosphate hydrolases"/>
    <property type="match status" value="1"/>
</dbReference>
<evidence type="ECO:0000256" key="16">
    <source>
        <dbReference type="ARBA" id="ARBA00022843"/>
    </source>
</evidence>
<keyword evidence="10" id="KW-0399">Innate immunity</keyword>
<dbReference type="Pfam" id="PF05729">
    <property type="entry name" value="NACHT"/>
    <property type="match status" value="1"/>
</dbReference>
<dbReference type="AlphaFoldDB" id="A0A2G9S0I5"/>
<name>A0A2G9S0I5_AQUCT</name>
<evidence type="ECO:0000256" key="21">
    <source>
        <dbReference type="ARBA" id="ARBA00023139"/>
    </source>
</evidence>
<evidence type="ECO:0000256" key="9">
    <source>
        <dbReference type="ARBA" id="ARBA00022553"/>
    </source>
</evidence>
<dbReference type="InterPro" id="IPR041267">
    <property type="entry name" value="NLRP_HD2"/>
</dbReference>
<evidence type="ECO:0000256" key="25">
    <source>
        <dbReference type="ARBA" id="ARBA00023288"/>
    </source>
</evidence>
<dbReference type="Pfam" id="PF14484">
    <property type="entry name" value="FISNA"/>
    <property type="match status" value="1"/>
</dbReference>
<keyword evidence="22" id="KW-0804">Transcription</keyword>
<keyword evidence="11" id="KW-0677">Repeat</keyword>
<dbReference type="OrthoDB" id="120976at2759"/>
<dbReference type="SMART" id="SM01288">
    <property type="entry name" value="FISNA"/>
    <property type="match status" value="1"/>
</dbReference>
<evidence type="ECO:0000256" key="1">
    <source>
        <dbReference type="ARBA" id="ARBA00004123"/>
    </source>
</evidence>
<feature type="domain" description="Pyrin" evidence="26">
    <location>
        <begin position="101"/>
        <end position="191"/>
    </location>
</feature>
<dbReference type="InterPro" id="IPR007111">
    <property type="entry name" value="NACHT_NTPase"/>
</dbReference>
<evidence type="ECO:0000256" key="10">
    <source>
        <dbReference type="ARBA" id="ARBA00022588"/>
    </source>
</evidence>